<evidence type="ECO:0000313" key="1">
    <source>
        <dbReference type="EMBL" id="GGG56191.1"/>
    </source>
</evidence>
<dbReference type="RefSeq" id="WP_068812819.1">
    <property type="nucleotide sequence ID" value="NZ_BMIY01000005.1"/>
</dbReference>
<gene>
    <name evidence="1" type="ORF">GCM10011403_11650</name>
</gene>
<dbReference type="OrthoDB" id="6892185at2"/>
<dbReference type="EMBL" id="BMIY01000005">
    <property type="protein sequence ID" value="GGG56191.1"/>
    <property type="molecule type" value="Genomic_DNA"/>
</dbReference>
<evidence type="ECO:0008006" key="3">
    <source>
        <dbReference type="Google" id="ProtNLM"/>
    </source>
</evidence>
<evidence type="ECO:0000313" key="2">
    <source>
        <dbReference type="Proteomes" id="UP000627715"/>
    </source>
</evidence>
<sequence length="97" mass="10540">MATTNKTAKTTSELDATKQSAMEALDKLIEARGHFRAAAEEAGLDLRDEALQRLEQGKARAGEYSDELSEYLQEKPLQTIGLAVLGGFLLSKILSKS</sequence>
<dbReference type="Proteomes" id="UP000627715">
    <property type="component" value="Unassembled WGS sequence"/>
</dbReference>
<keyword evidence="2" id="KW-1185">Reference proteome</keyword>
<comment type="caution">
    <text evidence="1">The sequence shown here is derived from an EMBL/GenBank/DDBJ whole genome shotgun (WGS) entry which is preliminary data.</text>
</comment>
<reference evidence="1" key="1">
    <citation type="journal article" date="2014" name="Int. J. Syst. Evol. Microbiol.">
        <title>Complete genome sequence of Corynebacterium casei LMG S-19264T (=DSM 44701T), isolated from a smear-ripened cheese.</title>
        <authorList>
            <consortium name="US DOE Joint Genome Institute (JGI-PGF)"/>
            <person name="Walter F."/>
            <person name="Albersmeier A."/>
            <person name="Kalinowski J."/>
            <person name="Ruckert C."/>
        </authorList>
    </citation>
    <scope>NUCLEOTIDE SEQUENCE</scope>
    <source>
        <strain evidence="1">CGMCC 1.15425</strain>
    </source>
</reference>
<protein>
    <recommendedName>
        <fullName evidence="3">DUF883 domain-containing protein</fullName>
    </recommendedName>
</protein>
<name>A0A917LTN2_9GAMM</name>
<reference evidence="1" key="2">
    <citation type="submission" date="2020-09" db="EMBL/GenBank/DDBJ databases">
        <authorList>
            <person name="Sun Q."/>
            <person name="Zhou Y."/>
        </authorList>
    </citation>
    <scope>NUCLEOTIDE SEQUENCE</scope>
    <source>
        <strain evidence="1">CGMCC 1.15425</strain>
    </source>
</reference>
<accession>A0A917LTN2</accession>
<proteinExistence type="predicted"/>
<organism evidence="1 2">
    <name type="scientific">Pseudohongiella nitratireducens</name>
    <dbReference type="NCBI Taxonomy" id="1768907"/>
    <lineage>
        <taxon>Bacteria</taxon>
        <taxon>Pseudomonadati</taxon>
        <taxon>Pseudomonadota</taxon>
        <taxon>Gammaproteobacteria</taxon>
        <taxon>Pseudomonadales</taxon>
        <taxon>Pseudohongiellaceae</taxon>
        <taxon>Pseudohongiella</taxon>
    </lineage>
</organism>
<dbReference type="AlphaFoldDB" id="A0A917LTN2"/>